<dbReference type="Gene3D" id="2.60.40.1730">
    <property type="entry name" value="tricorn interacting facor f3 domain"/>
    <property type="match status" value="1"/>
</dbReference>
<evidence type="ECO:0000256" key="6">
    <source>
        <dbReference type="ARBA" id="ARBA00022438"/>
    </source>
</evidence>
<evidence type="ECO:0000259" key="24">
    <source>
        <dbReference type="Pfam" id="PF01433"/>
    </source>
</evidence>
<evidence type="ECO:0000256" key="12">
    <source>
        <dbReference type="ARBA" id="ARBA00022833"/>
    </source>
</evidence>
<evidence type="ECO:0000256" key="20">
    <source>
        <dbReference type="PIRSR" id="PIRSR634016-1"/>
    </source>
</evidence>
<reference evidence="27" key="1">
    <citation type="journal article" date="2021" name="Sci. Adv.">
        <title>The American lobster genome reveals insights on longevity, neural, and immune adaptations.</title>
        <authorList>
            <person name="Polinski J.M."/>
            <person name="Zimin A.V."/>
            <person name="Clark K.F."/>
            <person name="Kohn A.B."/>
            <person name="Sadowski N."/>
            <person name="Timp W."/>
            <person name="Ptitsyn A."/>
            <person name="Khanna P."/>
            <person name="Romanova D.Y."/>
            <person name="Williams P."/>
            <person name="Greenwood S.J."/>
            <person name="Moroz L.L."/>
            <person name="Walt D.R."/>
            <person name="Bodnar A.G."/>
        </authorList>
    </citation>
    <scope>NUCLEOTIDE SEQUENCE</scope>
    <source>
        <strain evidence="27">GMGI-L3</strain>
    </source>
</reference>
<evidence type="ECO:0000256" key="22">
    <source>
        <dbReference type="PIRSR" id="PIRSR634016-4"/>
    </source>
</evidence>
<name>A0A8J5THR4_HOMAM</name>
<dbReference type="Gene3D" id="1.10.390.10">
    <property type="entry name" value="Neutral Protease Domain 2"/>
    <property type="match status" value="2"/>
</dbReference>
<evidence type="ECO:0000256" key="10">
    <source>
        <dbReference type="ARBA" id="ARBA00022723"/>
    </source>
</evidence>
<comment type="subunit">
    <text evidence="5">Homodimer; disulfide-linked.</text>
</comment>
<dbReference type="FunFam" id="1.10.390.10:FF:000006">
    <property type="entry name" value="Puromycin-sensitive aminopeptidase"/>
    <property type="match status" value="1"/>
</dbReference>
<dbReference type="SUPFAM" id="SSF63737">
    <property type="entry name" value="Leukotriene A4 hydrolase N-terminal domain"/>
    <property type="match status" value="1"/>
</dbReference>
<evidence type="ECO:0000256" key="8">
    <source>
        <dbReference type="ARBA" id="ARBA00022670"/>
    </source>
</evidence>
<dbReference type="GO" id="GO:0042277">
    <property type="term" value="F:peptide binding"/>
    <property type="evidence" value="ECO:0007669"/>
    <property type="project" value="TreeGrafter"/>
</dbReference>
<dbReference type="PRINTS" id="PR00756">
    <property type="entry name" value="ALADIPTASE"/>
</dbReference>
<evidence type="ECO:0000256" key="14">
    <source>
        <dbReference type="ARBA" id="ARBA00022968"/>
    </source>
</evidence>
<sequence>MPEQTPKKLKTGCNPWEDSFRLPKSVQPDHYSVYLHPDLSTKTFSGKVSIDVTTSEALDHFLVHTKWLSITQTKLVRVNGNQTQDVPLTEAFEYEPNEFWVIRTASLVESGTFRVTMNFSGSLQKGIVGFYYSEYTDQSGNRRGLATTKFEPTYARRAFPCFDEPSFKSTYKITIVRPSDGYIALSNMPVMEEVEGTPARGLTEVVFNKSVPMVTYLVCFIVCDFTYKEKVMSSGMPFRVYAPSGRLENSQYALDTGASILQMYETMFDLPFPLPKSDMAAIPDYSSGATEHWGIITFRETAIFYNKSQSSASNKQRVASVIAHELAHQWFGNLMTLDWWNDLWLNEGFASYVEFKGVDHIHPDWDMDSQFCISNLQDVLIDDSKLCSHPIVQKVETADEINAMFDSISYDKESQFLTRNLQVVMKSDSCLSSHPIVKCVDTTDQINAMFDVISYKKGSSVLRMLENFMGEAAFQKGINSFLKKYAYDNAVTQDLWAELTAAWSSCVPDGQKSDVGAIMDTWTRQMGYPVVTMVRTSPETLVLTQKRFLQDPTAKHDRSCSEFEYKWDIPISYFTSSDSTTQRAWLYRKDGSLTLKIDPGVTWVKVNVQQKGYYRVNYETNMWKQLEKLCADKVVGTAERANLYNDVFALADAALVDYSVALNFSRGLASETDYVPWDSVYTHLIVMTRLLAETKACQPFQVYRWGMVQSGSQENWEVMWQRSLVEQCATEQDNFYFGLANAQDKNILQRYIELAQDEKNVRSQNLYSVLLYISDNPAGTDLVWDWVRSNWEWLVNRYTLNDRYLGQLIFNISKYFSTSEKLTQMEKFFTQYPDAGAGELNRQQALESIRLNIRWVKSYSTTILNWLNSQKK</sequence>
<feature type="domain" description="Aminopeptidase N-like N-terminal" evidence="26">
    <location>
        <begin position="27"/>
        <end position="217"/>
    </location>
</feature>
<dbReference type="GO" id="GO:0070006">
    <property type="term" value="F:metalloaminopeptidase activity"/>
    <property type="evidence" value="ECO:0007669"/>
    <property type="project" value="TreeGrafter"/>
</dbReference>
<dbReference type="Proteomes" id="UP000747542">
    <property type="component" value="Unassembled WGS sequence"/>
</dbReference>
<evidence type="ECO:0000256" key="7">
    <source>
        <dbReference type="ARBA" id="ARBA00022475"/>
    </source>
</evidence>
<evidence type="ECO:0000256" key="11">
    <source>
        <dbReference type="ARBA" id="ARBA00022801"/>
    </source>
</evidence>
<dbReference type="InterPro" id="IPR024571">
    <property type="entry name" value="ERAP1-like_C_dom"/>
</dbReference>
<dbReference type="Gene3D" id="2.60.40.1910">
    <property type="match status" value="1"/>
</dbReference>
<feature type="binding site" evidence="21">
    <location>
        <position position="328"/>
    </location>
    <ligand>
        <name>Zn(2+)</name>
        <dbReference type="ChEBI" id="CHEBI:29105"/>
        <note>catalytic</note>
    </ligand>
</feature>
<comment type="subcellular location">
    <subcellularLocation>
        <location evidence="3">Cell membrane</location>
        <topology evidence="3">Lipid-anchor</topology>
        <topology evidence="3">GPI-anchor</topology>
    </subcellularLocation>
    <subcellularLocation>
        <location evidence="2">Cell membrane</location>
        <topology evidence="2">Single-pass type II membrane protein</topology>
    </subcellularLocation>
</comment>
<feature type="binding site" evidence="21">
    <location>
        <position position="347"/>
    </location>
    <ligand>
        <name>Zn(2+)</name>
        <dbReference type="ChEBI" id="CHEBI:29105"/>
        <note>catalytic</note>
    </ligand>
</feature>
<dbReference type="PANTHER" id="PTHR11533">
    <property type="entry name" value="PROTEASE M1 ZINC METALLOPROTEASE"/>
    <property type="match status" value="1"/>
</dbReference>
<evidence type="ECO:0000256" key="23">
    <source>
        <dbReference type="RuleBase" id="RU364040"/>
    </source>
</evidence>
<keyword evidence="16 23" id="KW-0482">Metalloprotease</keyword>
<evidence type="ECO:0000256" key="4">
    <source>
        <dbReference type="ARBA" id="ARBA00010136"/>
    </source>
</evidence>
<dbReference type="AlphaFoldDB" id="A0A8J5THR4"/>
<accession>A0A8J5THR4</accession>
<evidence type="ECO:0000256" key="21">
    <source>
        <dbReference type="PIRSR" id="PIRSR634016-3"/>
    </source>
</evidence>
<feature type="binding site" evidence="21">
    <location>
        <position position="324"/>
    </location>
    <ligand>
        <name>Zn(2+)</name>
        <dbReference type="ChEBI" id="CHEBI:29105"/>
        <note>catalytic</note>
    </ligand>
</feature>
<evidence type="ECO:0000313" key="28">
    <source>
        <dbReference type="Proteomes" id="UP000747542"/>
    </source>
</evidence>
<dbReference type="GO" id="GO:0006508">
    <property type="term" value="P:proteolysis"/>
    <property type="evidence" value="ECO:0007669"/>
    <property type="project" value="UniProtKB-KW"/>
</dbReference>
<dbReference type="InterPro" id="IPR014782">
    <property type="entry name" value="Peptidase_M1_dom"/>
</dbReference>
<evidence type="ECO:0000256" key="9">
    <source>
        <dbReference type="ARBA" id="ARBA00022692"/>
    </source>
</evidence>
<dbReference type="GO" id="GO:0008270">
    <property type="term" value="F:zinc ion binding"/>
    <property type="evidence" value="ECO:0007669"/>
    <property type="project" value="UniProtKB-UniRule"/>
</dbReference>
<comment type="cofactor">
    <cofactor evidence="21 23">
        <name>Zn(2+)</name>
        <dbReference type="ChEBI" id="CHEBI:29105"/>
    </cofactor>
    <text evidence="21 23">Binds 1 zinc ion per subunit.</text>
</comment>
<evidence type="ECO:0000313" key="27">
    <source>
        <dbReference type="EMBL" id="KAG7172427.1"/>
    </source>
</evidence>
<dbReference type="InterPro" id="IPR034016">
    <property type="entry name" value="M1_APN-typ"/>
</dbReference>
<keyword evidence="12 21" id="KW-0862">Zinc</keyword>
<dbReference type="InterPro" id="IPR045357">
    <property type="entry name" value="Aminopeptidase_N-like_N"/>
</dbReference>
<keyword evidence="17" id="KW-0472">Membrane</keyword>
<dbReference type="Pfam" id="PF11838">
    <property type="entry name" value="ERAP1_C"/>
    <property type="match status" value="1"/>
</dbReference>
<feature type="domain" description="Peptidase M1 membrane alanine aminopeptidase" evidence="24">
    <location>
        <begin position="252"/>
        <end position="417"/>
    </location>
</feature>
<dbReference type="GO" id="GO:0005886">
    <property type="term" value="C:plasma membrane"/>
    <property type="evidence" value="ECO:0007669"/>
    <property type="project" value="UniProtKB-SubCell"/>
</dbReference>
<gene>
    <name evidence="27" type="primary">ENPEP-L3</name>
    <name evidence="27" type="ORF">Hamer_G024355</name>
</gene>
<dbReference type="EC" id="3.4.11.-" evidence="23"/>
<dbReference type="InterPro" id="IPR001930">
    <property type="entry name" value="Peptidase_M1"/>
</dbReference>
<keyword evidence="14" id="KW-0735">Signal-anchor</keyword>
<evidence type="ECO:0000256" key="18">
    <source>
        <dbReference type="ARBA" id="ARBA00023157"/>
    </source>
</evidence>
<evidence type="ECO:0000256" key="1">
    <source>
        <dbReference type="ARBA" id="ARBA00001703"/>
    </source>
</evidence>
<feature type="domain" description="ERAP1-like C-terminal" evidence="25">
    <location>
        <begin position="702"/>
        <end position="850"/>
    </location>
</feature>
<keyword evidence="18" id="KW-1015">Disulfide bond</keyword>
<comment type="catalytic activity">
    <reaction evidence="1">
        <text>Release of N-terminal glutamate (and to a lesser extent aspartate) from a peptide.</text>
        <dbReference type="EC" id="3.4.11.7"/>
    </reaction>
</comment>
<evidence type="ECO:0000256" key="13">
    <source>
        <dbReference type="ARBA" id="ARBA00022837"/>
    </source>
</evidence>
<dbReference type="GO" id="GO:0004230">
    <property type="term" value="F:glutamyl aminopeptidase activity"/>
    <property type="evidence" value="ECO:0007669"/>
    <property type="project" value="UniProtKB-EC"/>
</dbReference>
<dbReference type="Pfam" id="PF01433">
    <property type="entry name" value="Peptidase_M1"/>
    <property type="match status" value="1"/>
</dbReference>
<dbReference type="EMBL" id="JAHLQT010011191">
    <property type="protein sequence ID" value="KAG7172427.1"/>
    <property type="molecule type" value="Genomic_DNA"/>
</dbReference>
<evidence type="ECO:0000259" key="26">
    <source>
        <dbReference type="Pfam" id="PF17900"/>
    </source>
</evidence>
<keyword evidence="8 23" id="KW-0645">Protease</keyword>
<dbReference type="GO" id="GO:0043171">
    <property type="term" value="P:peptide catabolic process"/>
    <property type="evidence" value="ECO:0007669"/>
    <property type="project" value="TreeGrafter"/>
</dbReference>
<evidence type="ECO:0000256" key="3">
    <source>
        <dbReference type="ARBA" id="ARBA00004609"/>
    </source>
</evidence>
<evidence type="ECO:0000256" key="5">
    <source>
        <dbReference type="ARBA" id="ARBA00011748"/>
    </source>
</evidence>
<dbReference type="GO" id="GO:0005737">
    <property type="term" value="C:cytoplasm"/>
    <property type="evidence" value="ECO:0007669"/>
    <property type="project" value="TreeGrafter"/>
</dbReference>
<comment type="similarity">
    <text evidence="4 23">Belongs to the peptidase M1 family.</text>
</comment>
<dbReference type="SUPFAM" id="SSF55486">
    <property type="entry name" value="Metalloproteases ('zincins'), catalytic domain"/>
    <property type="match status" value="2"/>
</dbReference>
<dbReference type="PANTHER" id="PTHR11533:SF276">
    <property type="entry name" value="GLUTAMYL AMINOPEPTIDASE"/>
    <property type="match status" value="1"/>
</dbReference>
<keyword evidence="11 23" id="KW-0378">Hydrolase</keyword>
<dbReference type="Pfam" id="PF17900">
    <property type="entry name" value="Peptidase_M1_N"/>
    <property type="match status" value="1"/>
</dbReference>
<protein>
    <recommendedName>
        <fullName evidence="23">Aminopeptidase</fullName>
        <ecNumber evidence="23">3.4.11.-</ecNumber>
    </recommendedName>
</protein>
<feature type="site" description="Transition state stabilizer" evidence="22">
    <location>
        <position position="455"/>
    </location>
</feature>
<feature type="active site" description="Proton acceptor" evidence="20">
    <location>
        <position position="325"/>
    </location>
</feature>
<keyword evidence="28" id="KW-1185">Reference proteome</keyword>
<dbReference type="InterPro" id="IPR042097">
    <property type="entry name" value="Aminopeptidase_N-like_N_sf"/>
</dbReference>
<dbReference type="GO" id="GO:0005615">
    <property type="term" value="C:extracellular space"/>
    <property type="evidence" value="ECO:0007669"/>
    <property type="project" value="TreeGrafter"/>
</dbReference>
<evidence type="ECO:0000256" key="19">
    <source>
        <dbReference type="ARBA" id="ARBA00023180"/>
    </source>
</evidence>
<dbReference type="Gene3D" id="1.25.50.20">
    <property type="match status" value="2"/>
</dbReference>
<comment type="caution">
    <text evidence="27">The sequence shown here is derived from an EMBL/GenBank/DDBJ whole genome shotgun (WGS) entry which is preliminary data.</text>
</comment>
<keyword evidence="19" id="KW-0325">Glycoprotein</keyword>
<dbReference type="FunFam" id="2.60.40.1910:FF:000003">
    <property type="entry name" value="Aminopeptidase"/>
    <property type="match status" value="1"/>
</dbReference>
<keyword evidence="10 21" id="KW-0479">Metal-binding</keyword>
<keyword evidence="7" id="KW-1003">Cell membrane</keyword>
<dbReference type="CDD" id="cd09601">
    <property type="entry name" value="M1_APN-Q_like"/>
    <property type="match status" value="1"/>
</dbReference>
<dbReference type="InterPro" id="IPR050344">
    <property type="entry name" value="Peptidase_M1_aminopeptidases"/>
</dbReference>
<organism evidence="27 28">
    <name type="scientific">Homarus americanus</name>
    <name type="common">American lobster</name>
    <dbReference type="NCBI Taxonomy" id="6706"/>
    <lineage>
        <taxon>Eukaryota</taxon>
        <taxon>Metazoa</taxon>
        <taxon>Ecdysozoa</taxon>
        <taxon>Arthropoda</taxon>
        <taxon>Crustacea</taxon>
        <taxon>Multicrustacea</taxon>
        <taxon>Malacostraca</taxon>
        <taxon>Eumalacostraca</taxon>
        <taxon>Eucarida</taxon>
        <taxon>Decapoda</taxon>
        <taxon>Pleocyemata</taxon>
        <taxon>Astacidea</taxon>
        <taxon>Nephropoidea</taxon>
        <taxon>Nephropidae</taxon>
        <taxon>Homarus</taxon>
    </lineage>
</organism>
<evidence type="ECO:0000259" key="25">
    <source>
        <dbReference type="Pfam" id="PF11838"/>
    </source>
</evidence>
<dbReference type="FunFam" id="2.60.40.1730:FF:000012">
    <property type="entry name" value="Aminopeptidase N"/>
    <property type="match status" value="1"/>
</dbReference>
<evidence type="ECO:0000256" key="15">
    <source>
        <dbReference type="ARBA" id="ARBA00022989"/>
    </source>
</evidence>
<keyword evidence="15" id="KW-1133">Transmembrane helix</keyword>
<proteinExistence type="inferred from homology"/>
<keyword evidence="6 23" id="KW-0031">Aminopeptidase</keyword>
<keyword evidence="13" id="KW-0106">Calcium</keyword>
<evidence type="ECO:0000256" key="2">
    <source>
        <dbReference type="ARBA" id="ARBA00004401"/>
    </source>
</evidence>
<keyword evidence="9" id="KW-0812">Transmembrane</keyword>
<evidence type="ECO:0000256" key="17">
    <source>
        <dbReference type="ARBA" id="ARBA00023136"/>
    </source>
</evidence>
<dbReference type="InterPro" id="IPR027268">
    <property type="entry name" value="Peptidase_M4/M1_CTD_sf"/>
</dbReference>
<evidence type="ECO:0000256" key="16">
    <source>
        <dbReference type="ARBA" id="ARBA00023049"/>
    </source>
</evidence>